<evidence type="ECO:0000256" key="1">
    <source>
        <dbReference type="ARBA" id="ARBA00007090"/>
    </source>
</evidence>
<evidence type="ECO:0000256" key="9">
    <source>
        <dbReference type="ARBA" id="ARBA00022984"/>
    </source>
</evidence>
<evidence type="ECO:0000256" key="6">
    <source>
        <dbReference type="ARBA" id="ARBA00022679"/>
    </source>
</evidence>
<dbReference type="Gene3D" id="3.40.710.10">
    <property type="entry name" value="DD-peptidase/beta-lactamase superfamily"/>
    <property type="match status" value="1"/>
</dbReference>
<dbReference type="InterPro" id="IPR001460">
    <property type="entry name" value="PCN-bd_Tpept"/>
</dbReference>
<evidence type="ECO:0000256" key="5">
    <source>
        <dbReference type="ARBA" id="ARBA00022676"/>
    </source>
</evidence>
<evidence type="ECO:0000256" key="7">
    <source>
        <dbReference type="ARBA" id="ARBA00022801"/>
    </source>
</evidence>
<keyword evidence="6" id="KW-0808">Transferase</keyword>
<comment type="catalytic activity">
    <reaction evidence="12">
        <text>Preferential cleavage: (Ac)2-L-Lys-D-Ala-|-D-Ala. Also transpeptidation of peptidyl-alanyl moieties that are N-acyl substituents of D-alanine.</text>
        <dbReference type="EC" id="3.4.16.4"/>
    </reaction>
</comment>
<dbReference type="PANTHER" id="PTHR32282:SF33">
    <property type="entry name" value="PEPTIDOGLYCAN GLYCOSYLTRANSFERASE"/>
    <property type="match status" value="1"/>
</dbReference>
<reference evidence="18" key="2">
    <citation type="submission" date="2021-09" db="EMBL/GenBank/DDBJ databases">
        <authorList>
            <person name="Gilroy R."/>
        </authorList>
    </citation>
    <scope>NUCLEOTIDE SEQUENCE</scope>
    <source>
        <strain evidence="18">CHK124-7917</strain>
    </source>
</reference>
<keyword evidence="5" id="KW-0328">Glycosyltransferase</keyword>
<proteinExistence type="inferred from homology"/>
<keyword evidence="15" id="KW-0812">Transmembrane</keyword>
<comment type="similarity">
    <text evidence="1">In the C-terminal section; belongs to the transpeptidase family.</text>
</comment>
<evidence type="ECO:0000256" key="2">
    <source>
        <dbReference type="ARBA" id="ARBA00007739"/>
    </source>
</evidence>
<evidence type="ECO:0000259" key="16">
    <source>
        <dbReference type="Pfam" id="PF00905"/>
    </source>
</evidence>
<evidence type="ECO:0000256" key="15">
    <source>
        <dbReference type="SAM" id="Phobius"/>
    </source>
</evidence>
<dbReference type="InterPro" id="IPR050396">
    <property type="entry name" value="Glycosyltr_51/Transpeptidase"/>
</dbReference>
<dbReference type="GO" id="GO:0030288">
    <property type="term" value="C:outer membrane-bounded periplasmic space"/>
    <property type="evidence" value="ECO:0007669"/>
    <property type="project" value="TreeGrafter"/>
</dbReference>
<dbReference type="GO" id="GO:0009002">
    <property type="term" value="F:serine-type D-Ala-D-Ala carboxypeptidase activity"/>
    <property type="evidence" value="ECO:0007669"/>
    <property type="project" value="UniProtKB-EC"/>
</dbReference>
<evidence type="ECO:0000256" key="12">
    <source>
        <dbReference type="ARBA" id="ARBA00034000"/>
    </source>
</evidence>
<comment type="caution">
    <text evidence="18">The sequence shown here is derived from an EMBL/GenBank/DDBJ whole genome shotgun (WGS) entry which is preliminary data.</text>
</comment>
<keyword evidence="4" id="KW-0645">Protease</keyword>
<dbReference type="InterPro" id="IPR012338">
    <property type="entry name" value="Beta-lactam/transpept-like"/>
</dbReference>
<feature type="compositionally biased region" description="Low complexity" evidence="14">
    <location>
        <begin position="677"/>
        <end position="709"/>
    </location>
</feature>
<keyword evidence="9" id="KW-0573">Peptidoglycan synthesis</keyword>
<sequence>MGIRTRRARTHSRTHFVGFGIAGVLGFIALLCVTLALSLGGVVSTWLEDLPDYTSADAYLLAEPTRVYDADGNEIASYYLQNRRSVTLDEISDYVIKGLIDTEDKRFYEHNGVDPQGVLRAVVGQITGSGDAGGGSTITQQLVRNTVLSDEQFEQSLKRKVREAYIAIQLEKEYTKEQILNMYLNTINYGNGAYGIEVASITYFNKHASELTLSEAAVLVGLPNAPSLYDPFTNPDSCVSRRNLVLSRMLEAGDITQEEYDAACAEPLVLNPGELTDSIGTYPYFTDYVRNLLLQDFSSETIMQGGLKVYTTIEPARQQAAEQAVSERVASSGDEQLRGALVSVDNSNGHIVAMVGGQNYGNDTEAGQSSVNLATNPRQPGSSFKAITLCAAMLEGMSPTVRINCNSPIQITPTWAPSNINNDQLGTITLADATAYSSNTGYAQVAQTIGNEKIIETAHMLGIDSQISPVAALTLGTQEVTPLEMAEVYSVFANGGVHRDAIAITRIEDRNGNVVYEHQDSSEQIVDSAIIEDLTGVLEGVVTKGSATYVRNNATFNQPVAGKTGTTENYGDLWFCGYTPQLTTVVWCGHQDNNSTIRYQGANGTTATLPLPIWTAYMNAVLEGVAREEFPTSDHNATYKDNSSWTFVGTNQASNEEDWDEEEEEYEEDAGYDESSETTAPTTPVVPTTPDTPSTTPDPNPGNGNTNTGGDSGTGGNSGSGGDSGTGGETGGGGETGEGGSGVSPEPPA</sequence>
<feature type="transmembrane region" description="Helical" evidence="15">
    <location>
        <begin position="21"/>
        <end position="47"/>
    </location>
</feature>
<name>A0A921GJF8_9ACTN</name>
<gene>
    <name evidence="18" type="ORF">K8U72_10865</name>
</gene>
<evidence type="ECO:0000256" key="4">
    <source>
        <dbReference type="ARBA" id="ARBA00022670"/>
    </source>
</evidence>
<accession>A0A921GJF8</accession>
<dbReference type="RefSeq" id="WP_274959792.1">
    <property type="nucleotide sequence ID" value="NZ_DYWQ01000166.1"/>
</dbReference>
<dbReference type="NCBIfam" id="TIGR02074">
    <property type="entry name" value="PBP_1a_fam"/>
    <property type="match status" value="1"/>
</dbReference>
<dbReference type="InterPro" id="IPR023346">
    <property type="entry name" value="Lysozyme-like_dom_sf"/>
</dbReference>
<dbReference type="PANTHER" id="PTHR32282">
    <property type="entry name" value="BINDING PROTEIN TRANSPEPTIDASE, PUTATIVE-RELATED"/>
    <property type="match status" value="1"/>
</dbReference>
<keyword evidence="7" id="KW-0378">Hydrolase</keyword>
<dbReference type="GO" id="GO:0008658">
    <property type="term" value="F:penicillin binding"/>
    <property type="evidence" value="ECO:0007669"/>
    <property type="project" value="InterPro"/>
</dbReference>
<keyword evidence="15" id="KW-0472">Membrane</keyword>
<dbReference type="FunFam" id="1.10.3810.10:FF:000001">
    <property type="entry name" value="Penicillin-binding protein 1A"/>
    <property type="match status" value="1"/>
</dbReference>
<evidence type="ECO:0000256" key="8">
    <source>
        <dbReference type="ARBA" id="ARBA00022960"/>
    </source>
</evidence>
<feature type="compositionally biased region" description="Polar residues" evidence="14">
    <location>
        <begin position="633"/>
        <end position="654"/>
    </location>
</feature>
<keyword evidence="3" id="KW-0121">Carboxypeptidase</keyword>
<dbReference type="Proteomes" id="UP000697330">
    <property type="component" value="Unassembled WGS sequence"/>
</dbReference>
<evidence type="ECO:0000259" key="17">
    <source>
        <dbReference type="Pfam" id="PF00912"/>
    </source>
</evidence>
<evidence type="ECO:0000313" key="18">
    <source>
        <dbReference type="EMBL" id="HJF46258.1"/>
    </source>
</evidence>
<keyword evidence="11" id="KW-0961">Cell wall biogenesis/degradation</keyword>
<dbReference type="InterPro" id="IPR036950">
    <property type="entry name" value="PBP_transglycosylase"/>
</dbReference>
<comment type="catalytic activity">
    <reaction evidence="13">
        <text>[GlcNAc-(1-&gt;4)-Mur2Ac(oyl-L-Ala-gamma-D-Glu-L-Lys-D-Ala-D-Ala)](n)-di-trans,octa-cis-undecaprenyl diphosphate + beta-D-GlcNAc-(1-&gt;4)-Mur2Ac(oyl-L-Ala-gamma-D-Glu-L-Lys-D-Ala-D-Ala)-di-trans,octa-cis-undecaprenyl diphosphate = [GlcNAc-(1-&gt;4)-Mur2Ac(oyl-L-Ala-gamma-D-Glu-L-Lys-D-Ala-D-Ala)](n+1)-di-trans,octa-cis-undecaprenyl diphosphate + di-trans,octa-cis-undecaprenyl diphosphate + H(+)</text>
        <dbReference type="Rhea" id="RHEA:23708"/>
        <dbReference type="Rhea" id="RHEA-COMP:9602"/>
        <dbReference type="Rhea" id="RHEA-COMP:9603"/>
        <dbReference type="ChEBI" id="CHEBI:15378"/>
        <dbReference type="ChEBI" id="CHEBI:58405"/>
        <dbReference type="ChEBI" id="CHEBI:60033"/>
        <dbReference type="ChEBI" id="CHEBI:78435"/>
        <dbReference type="EC" id="2.4.99.28"/>
    </reaction>
</comment>
<dbReference type="Pfam" id="PF00905">
    <property type="entry name" value="Transpeptidase"/>
    <property type="match status" value="1"/>
</dbReference>
<dbReference type="GO" id="GO:0008360">
    <property type="term" value="P:regulation of cell shape"/>
    <property type="evidence" value="ECO:0007669"/>
    <property type="project" value="UniProtKB-KW"/>
</dbReference>
<dbReference type="GO" id="GO:0009252">
    <property type="term" value="P:peptidoglycan biosynthetic process"/>
    <property type="evidence" value="ECO:0007669"/>
    <property type="project" value="UniProtKB-KW"/>
</dbReference>
<comment type="similarity">
    <text evidence="2">In the N-terminal section; belongs to the glycosyltransferase 51 family.</text>
</comment>
<evidence type="ECO:0000256" key="10">
    <source>
        <dbReference type="ARBA" id="ARBA00023268"/>
    </source>
</evidence>
<dbReference type="AlphaFoldDB" id="A0A921GJF8"/>
<dbReference type="EMBL" id="DYWQ01000166">
    <property type="protein sequence ID" value="HJF46258.1"/>
    <property type="molecule type" value="Genomic_DNA"/>
</dbReference>
<dbReference type="SUPFAM" id="SSF56601">
    <property type="entry name" value="beta-lactamase/transpeptidase-like"/>
    <property type="match status" value="1"/>
</dbReference>
<evidence type="ECO:0000256" key="11">
    <source>
        <dbReference type="ARBA" id="ARBA00023316"/>
    </source>
</evidence>
<dbReference type="GO" id="GO:0008955">
    <property type="term" value="F:peptidoglycan glycosyltransferase activity"/>
    <property type="evidence" value="ECO:0007669"/>
    <property type="project" value="UniProtKB-EC"/>
</dbReference>
<dbReference type="InterPro" id="IPR001264">
    <property type="entry name" value="Glyco_trans_51"/>
</dbReference>
<evidence type="ECO:0000313" key="19">
    <source>
        <dbReference type="Proteomes" id="UP000697330"/>
    </source>
</evidence>
<keyword evidence="15" id="KW-1133">Transmembrane helix</keyword>
<keyword evidence="10" id="KW-0511">Multifunctional enzyme</keyword>
<feature type="compositionally biased region" description="Acidic residues" evidence="14">
    <location>
        <begin position="655"/>
        <end position="676"/>
    </location>
</feature>
<dbReference type="Gene3D" id="1.10.3810.10">
    <property type="entry name" value="Biosynthetic peptidoglycan transglycosylase-like"/>
    <property type="match status" value="1"/>
</dbReference>
<reference evidence="18" key="1">
    <citation type="journal article" date="2021" name="PeerJ">
        <title>Extensive microbial diversity within the chicken gut microbiome revealed by metagenomics and culture.</title>
        <authorList>
            <person name="Gilroy R."/>
            <person name="Ravi A."/>
            <person name="Getino M."/>
            <person name="Pursley I."/>
            <person name="Horton D.L."/>
            <person name="Alikhan N.F."/>
            <person name="Baker D."/>
            <person name="Gharbi K."/>
            <person name="Hall N."/>
            <person name="Watson M."/>
            <person name="Adriaenssens E.M."/>
            <person name="Foster-Nyarko E."/>
            <person name="Jarju S."/>
            <person name="Secka A."/>
            <person name="Antonio M."/>
            <person name="Oren A."/>
            <person name="Chaudhuri R.R."/>
            <person name="La Ragione R."/>
            <person name="Hildebrand F."/>
            <person name="Pallen M.J."/>
        </authorList>
    </citation>
    <scope>NUCLEOTIDE SEQUENCE</scope>
    <source>
        <strain evidence="18">CHK124-7917</strain>
    </source>
</reference>
<feature type="domain" description="Glycosyl transferase family 51" evidence="17">
    <location>
        <begin position="72"/>
        <end position="249"/>
    </location>
</feature>
<feature type="region of interest" description="Disordered" evidence="14">
    <location>
        <begin position="633"/>
        <end position="749"/>
    </location>
</feature>
<dbReference type="GO" id="GO:0071555">
    <property type="term" value="P:cell wall organization"/>
    <property type="evidence" value="ECO:0007669"/>
    <property type="project" value="UniProtKB-KW"/>
</dbReference>
<evidence type="ECO:0000256" key="14">
    <source>
        <dbReference type="SAM" id="MobiDB-lite"/>
    </source>
</evidence>
<protein>
    <submittedName>
        <fullName evidence="18">Penicillin-binding protein</fullName>
    </submittedName>
</protein>
<dbReference type="Pfam" id="PF00912">
    <property type="entry name" value="Transgly"/>
    <property type="match status" value="1"/>
</dbReference>
<dbReference type="GO" id="GO:0006508">
    <property type="term" value="P:proteolysis"/>
    <property type="evidence" value="ECO:0007669"/>
    <property type="project" value="UniProtKB-KW"/>
</dbReference>
<evidence type="ECO:0000256" key="3">
    <source>
        <dbReference type="ARBA" id="ARBA00022645"/>
    </source>
</evidence>
<feature type="domain" description="Penicillin-binding protein transpeptidase" evidence="16">
    <location>
        <begin position="339"/>
        <end position="595"/>
    </location>
</feature>
<dbReference type="SUPFAM" id="SSF53955">
    <property type="entry name" value="Lysozyme-like"/>
    <property type="match status" value="1"/>
</dbReference>
<evidence type="ECO:0000256" key="13">
    <source>
        <dbReference type="ARBA" id="ARBA00049902"/>
    </source>
</evidence>
<feature type="compositionally biased region" description="Gly residues" evidence="14">
    <location>
        <begin position="710"/>
        <end position="742"/>
    </location>
</feature>
<organism evidence="18 19">
    <name type="scientific">Thermophilibacter provencensis</name>
    <dbReference type="NCBI Taxonomy" id="1852386"/>
    <lineage>
        <taxon>Bacteria</taxon>
        <taxon>Bacillati</taxon>
        <taxon>Actinomycetota</taxon>
        <taxon>Coriobacteriia</taxon>
        <taxon>Coriobacteriales</taxon>
        <taxon>Atopobiaceae</taxon>
        <taxon>Thermophilibacter</taxon>
    </lineage>
</organism>
<keyword evidence="8" id="KW-0133">Cell shape</keyword>